<sequence>MSDQPQTSIRTVRFRDGERLPMLVDAQAGIPVFDPCVFVCTQVRPRAASAATIEQVLRGVQFLLRFCAERRIDLTERFASGQFFDLHELDDLSRSAYVRTQQASSDIAGKTNATLVRGHVASGTAAIRLYYARSYLQWLGERNAGQACQTLDDRDRYFRLLSQMLDRLRIRTPTAENRSTRVGLNAEQKLRLLHVTDPSYPDNRGASAFLRHRNQLIVMWGIGTGLRRGELLGLRIGRLDFRKNMASIVRRGHDPDDPRTYQPNTKTRERAIGISDELAFLRHEHIVTHRAKISGARKHDFLLVAETTGRPLSLAGFSKVFRELRTGDPLVGEGLTFHVLRHTWNEEFSQIADSAGLKPEDERRARNHAMGWSDFSKSADHYLRRRTRRVADKVSTRIQQSVIEMRPSNADHE</sequence>
<dbReference type="PROSITE" id="PS51898">
    <property type="entry name" value="TYR_RECOMBINASE"/>
    <property type="match status" value="1"/>
</dbReference>
<evidence type="ECO:0000256" key="1">
    <source>
        <dbReference type="ARBA" id="ARBA00023172"/>
    </source>
</evidence>
<dbReference type="CDD" id="cd00397">
    <property type="entry name" value="DNA_BRE_C"/>
    <property type="match status" value="1"/>
</dbReference>
<dbReference type="InterPro" id="IPR011010">
    <property type="entry name" value="DNA_brk_join_enz"/>
</dbReference>
<comment type="caution">
    <text evidence="3">The sequence shown here is derived from an EMBL/GenBank/DDBJ whole genome shotgun (WGS) entry which is preliminary data.</text>
</comment>
<dbReference type="EMBL" id="BPUS01000008">
    <property type="protein sequence ID" value="GJH26949.1"/>
    <property type="molecule type" value="Genomic_DNA"/>
</dbReference>
<accession>A0AA37IDW2</accession>
<proteinExistence type="predicted"/>
<reference evidence="3" key="1">
    <citation type="submission" date="2022-09" db="EMBL/GenBank/DDBJ databases">
        <title>Isolation and characterization of 3-chlorobenzoate degrading bacteria from soils in Shizuoka.</title>
        <authorList>
            <person name="Ifat A."/>
            <person name="Ogawa N."/>
            <person name="Kimbara K."/>
            <person name="Moriuchi R."/>
            <person name="Dohra H."/>
            <person name="Shintani M."/>
        </authorList>
    </citation>
    <scope>NUCLEOTIDE SEQUENCE</scope>
    <source>
        <strain evidence="3">19CS4-2</strain>
    </source>
</reference>
<dbReference type="InterPro" id="IPR013762">
    <property type="entry name" value="Integrase-like_cat_sf"/>
</dbReference>
<organism evidence="3 4">
    <name type="scientific">Caballeronia novacaledonica</name>
    <dbReference type="NCBI Taxonomy" id="1544861"/>
    <lineage>
        <taxon>Bacteria</taxon>
        <taxon>Pseudomonadati</taxon>
        <taxon>Pseudomonadota</taxon>
        <taxon>Betaproteobacteria</taxon>
        <taxon>Burkholderiales</taxon>
        <taxon>Burkholderiaceae</taxon>
        <taxon>Caballeronia</taxon>
    </lineage>
</organism>
<name>A0AA37IDW2_9BURK</name>
<dbReference type="Pfam" id="PF00589">
    <property type="entry name" value="Phage_integrase"/>
    <property type="match status" value="1"/>
</dbReference>
<keyword evidence="1" id="KW-0233">DNA recombination</keyword>
<dbReference type="AlphaFoldDB" id="A0AA37IDW2"/>
<gene>
    <name evidence="3" type="ORF">CBA19CS42_20555</name>
</gene>
<dbReference type="Proteomes" id="UP001055111">
    <property type="component" value="Unassembled WGS sequence"/>
</dbReference>
<evidence type="ECO:0000313" key="4">
    <source>
        <dbReference type="Proteomes" id="UP001055111"/>
    </source>
</evidence>
<dbReference type="SUPFAM" id="SSF56349">
    <property type="entry name" value="DNA breaking-rejoining enzymes"/>
    <property type="match status" value="1"/>
</dbReference>
<dbReference type="InterPro" id="IPR002104">
    <property type="entry name" value="Integrase_catalytic"/>
</dbReference>
<dbReference type="RefSeq" id="WP_238213585.1">
    <property type="nucleotide sequence ID" value="NZ_BPUS01000008.1"/>
</dbReference>
<evidence type="ECO:0000313" key="3">
    <source>
        <dbReference type="EMBL" id="GJH26949.1"/>
    </source>
</evidence>
<evidence type="ECO:0000259" key="2">
    <source>
        <dbReference type="PROSITE" id="PS51898"/>
    </source>
</evidence>
<dbReference type="GO" id="GO:0003677">
    <property type="term" value="F:DNA binding"/>
    <property type="evidence" value="ECO:0007669"/>
    <property type="project" value="InterPro"/>
</dbReference>
<dbReference type="GO" id="GO:0006310">
    <property type="term" value="P:DNA recombination"/>
    <property type="evidence" value="ECO:0007669"/>
    <property type="project" value="UniProtKB-KW"/>
</dbReference>
<protein>
    <submittedName>
        <fullName evidence="3">Tyrosine-type recombinase/integrase</fullName>
    </submittedName>
</protein>
<dbReference type="GO" id="GO:0015074">
    <property type="term" value="P:DNA integration"/>
    <property type="evidence" value="ECO:0007669"/>
    <property type="project" value="InterPro"/>
</dbReference>
<dbReference type="Gene3D" id="1.10.443.10">
    <property type="entry name" value="Intergrase catalytic core"/>
    <property type="match status" value="1"/>
</dbReference>
<feature type="domain" description="Tyr recombinase" evidence="2">
    <location>
        <begin position="179"/>
        <end position="395"/>
    </location>
</feature>